<dbReference type="Pfam" id="PF12146">
    <property type="entry name" value="Hydrolase_4"/>
    <property type="match status" value="1"/>
</dbReference>
<sequence>MKCKVRSRSIFYEVIGEGTPILILHSLGTDHRSMKAWVEPIFKDINGYKRIYIDLPAHGNSVIDEKLRSTNDMLLNILDFIDTVLPNKIFSLIGFSFGGYLAQGILHLRQNQVKSICLLASALHLKERTLPEKVTLEKDDGILTDFNSDIRSAFETLFVYQNKENLACFLREIQPGRLLANREFLTSNWREKGYFLPEEPFHDVSELQHPVLIILGKQDNICGYKDYGIFLKKFPNSTFVVLNKAGHMLPIEKRKIVQQLVEDWLV</sequence>
<dbReference type="Proteomes" id="UP001287282">
    <property type="component" value="Unassembled WGS sequence"/>
</dbReference>
<accession>A0ABU3XFN8</accession>
<evidence type="ECO:0000313" key="3">
    <source>
        <dbReference type="Proteomes" id="UP001287282"/>
    </source>
</evidence>
<protein>
    <submittedName>
        <fullName evidence="2">Alpha/beta hydrolase</fullName>
    </submittedName>
</protein>
<name>A0ABU3XFN8_9BACI</name>
<dbReference type="GO" id="GO:0016787">
    <property type="term" value="F:hydrolase activity"/>
    <property type="evidence" value="ECO:0007669"/>
    <property type="project" value="UniProtKB-KW"/>
</dbReference>
<comment type="caution">
    <text evidence="2">The sequence shown here is derived from an EMBL/GenBank/DDBJ whole genome shotgun (WGS) entry which is preliminary data.</text>
</comment>
<dbReference type="RefSeq" id="WP_317123594.1">
    <property type="nucleotide sequence ID" value="NZ_JAWJBA010000009.1"/>
</dbReference>
<evidence type="ECO:0000259" key="1">
    <source>
        <dbReference type="Pfam" id="PF12146"/>
    </source>
</evidence>
<dbReference type="PANTHER" id="PTHR43798">
    <property type="entry name" value="MONOACYLGLYCEROL LIPASE"/>
    <property type="match status" value="1"/>
</dbReference>
<keyword evidence="2" id="KW-0378">Hydrolase</keyword>
<keyword evidence="3" id="KW-1185">Reference proteome</keyword>
<dbReference type="Gene3D" id="3.40.50.1820">
    <property type="entry name" value="alpha/beta hydrolase"/>
    <property type="match status" value="1"/>
</dbReference>
<dbReference type="PANTHER" id="PTHR43798:SF6">
    <property type="entry name" value="HYDROLASE, PUTATIVE (AFU_ORTHOLOGUE AFUA_4G13070)-RELATED"/>
    <property type="match status" value="1"/>
</dbReference>
<dbReference type="SUPFAM" id="SSF53474">
    <property type="entry name" value="alpha/beta-Hydrolases"/>
    <property type="match status" value="1"/>
</dbReference>
<reference evidence="2 3" key="1">
    <citation type="submission" date="2023-10" db="EMBL/GenBank/DDBJ databases">
        <title>Screening of Alkalihalobacillus lindianensis BZ-TG-R113 and Its Alleviation of Salt Stress on Rapeseed Growth.</title>
        <authorList>
            <person name="Zhao B."/>
            <person name="Guo T."/>
        </authorList>
    </citation>
    <scope>NUCLEOTIDE SEQUENCE [LARGE SCALE GENOMIC DNA]</scope>
    <source>
        <strain evidence="2 3">BZ-TG-R113</strain>
    </source>
</reference>
<proteinExistence type="predicted"/>
<dbReference type="EMBL" id="JAWJBA010000009">
    <property type="protein sequence ID" value="MDV2686432.1"/>
    <property type="molecule type" value="Genomic_DNA"/>
</dbReference>
<dbReference type="InterPro" id="IPR022742">
    <property type="entry name" value="Hydrolase_4"/>
</dbReference>
<dbReference type="InterPro" id="IPR050266">
    <property type="entry name" value="AB_hydrolase_sf"/>
</dbReference>
<gene>
    <name evidence="2" type="ORF">RYX56_18850</name>
</gene>
<dbReference type="InterPro" id="IPR029058">
    <property type="entry name" value="AB_hydrolase_fold"/>
</dbReference>
<organism evidence="2 3">
    <name type="scientific">Alkalihalophilus lindianensis</name>
    <dbReference type="NCBI Taxonomy" id="1630542"/>
    <lineage>
        <taxon>Bacteria</taxon>
        <taxon>Bacillati</taxon>
        <taxon>Bacillota</taxon>
        <taxon>Bacilli</taxon>
        <taxon>Bacillales</taxon>
        <taxon>Bacillaceae</taxon>
        <taxon>Alkalihalophilus</taxon>
    </lineage>
</organism>
<feature type="domain" description="Serine aminopeptidase S33" evidence="1">
    <location>
        <begin position="46"/>
        <end position="253"/>
    </location>
</feature>
<evidence type="ECO:0000313" key="2">
    <source>
        <dbReference type="EMBL" id="MDV2686432.1"/>
    </source>
</evidence>